<name>A0A0B7GWR5_TREPH</name>
<evidence type="ECO:0000313" key="1">
    <source>
        <dbReference type="EMBL" id="CEM63119.1"/>
    </source>
</evidence>
<proteinExistence type="predicted"/>
<reference evidence="2" key="1">
    <citation type="submission" date="2015-01" db="EMBL/GenBank/DDBJ databases">
        <authorList>
            <person name="Manzoor Shahid"/>
            <person name="Zubair Saima"/>
        </authorList>
    </citation>
    <scope>NUCLEOTIDE SEQUENCE [LARGE SCALE GENOMIC DNA]</scope>
    <source>
        <strain evidence="2">V1</strain>
    </source>
</reference>
<sequence>MAISIESQNSTDKKFLQCFIQYVLGDLSLQRLKTQAQIKNSGKV</sequence>
<evidence type="ECO:0000313" key="2">
    <source>
        <dbReference type="Proteomes" id="UP000042527"/>
    </source>
</evidence>
<accession>A0A0B7GWR5</accession>
<gene>
    <name evidence="1" type="ORF">TPHV1_60107</name>
</gene>
<dbReference type="Proteomes" id="UP000042527">
    <property type="component" value="Unassembled WGS sequence"/>
</dbReference>
<keyword evidence="2" id="KW-1185">Reference proteome</keyword>
<organism evidence="1 2">
    <name type="scientific">Treponema phagedenis</name>
    <dbReference type="NCBI Taxonomy" id="162"/>
    <lineage>
        <taxon>Bacteria</taxon>
        <taxon>Pseudomonadati</taxon>
        <taxon>Spirochaetota</taxon>
        <taxon>Spirochaetia</taxon>
        <taxon>Spirochaetales</taxon>
        <taxon>Treponemataceae</taxon>
        <taxon>Treponema</taxon>
    </lineage>
</organism>
<dbReference type="AlphaFoldDB" id="A0A0B7GWR5"/>
<protein>
    <submittedName>
        <fullName evidence="1">Uncharacterized protein</fullName>
    </submittedName>
</protein>
<dbReference type="EMBL" id="CDNC01000048">
    <property type="protein sequence ID" value="CEM63119.1"/>
    <property type="molecule type" value="Genomic_DNA"/>
</dbReference>